<dbReference type="PANTHER" id="PTHR30290:SF83">
    <property type="entry name" value="ABC TRANSPORTER SUBSTRATE-BINDING PROTEIN"/>
    <property type="match status" value="1"/>
</dbReference>
<dbReference type="AlphaFoldDB" id="A0A6J7EP44"/>
<dbReference type="GO" id="GO:1904680">
    <property type="term" value="F:peptide transmembrane transporter activity"/>
    <property type="evidence" value="ECO:0007669"/>
    <property type="project" value="TreeGrafter"/>
</dbReference>
<dbReference type="Gene3D" id="3.10.105.10">
    <property type="entry name" value="Dipeptide-binding Protein, Domain 3"/>
    <property type="match status" value="1"/>
</dbReference>
<name>A0A6J7EP44_9ZZZZ</name>
<proteinExistence type="predicted"/>
<reference evidence="2" key="1">
    <citation type="submission" date="2020-05" db="EMBL/GenBank/DDBJ databases">
        <authorList>
            <person name="Chiriac C."/>
            <person name="Salcher M."/>
            <person name="Ghai R."/>
            <person name="Kavagutti S V."/>
        </authorList>
    </citation>
    <scope>NUCLEOTIDE SEQUENCE</scope>
</reference>
<evidence type="ECO:0000259" key="1">
    <source>
        <dbReference type="Pfam" id="PF00496"/>
    </source>
</evidence>
<sequence length="377" mass="41329">MSLLAFGPVPKAADTGDKYTLRPMSSGPFKIETYDEGKTLVMVRNDKWSQASDPVRTPHLDRIVWHFGLAEAIIDERMIADQGDDQAAITYAGLASQSLQTVFSGDQYADRRTDGYNGFVSYTIMNLKTVNCLAIRKAIWLAIDREAIRTAVGGPFTGTFASGFINPRLAVDFAEATLPEGLNADGTANTEAAKALMAQAKDDPKCASAYKLATETGLRFDHGASEAWTKVISIWMDSLKAVGIKIIDNPIEPKDLYAAFASNPGDMMRGGWATDWNNASTVIPPLFIKDGGSAYGNFWDDPDYPGFVERVNAALVEVDRAKQASMWKALNQWLVDQVWSIPGTYTRAQYLVGSKVRNAYNWYPFGWYAVGNIGLAA</sequence>
<dbReference type="Gene3D" id="3.40.190.10">
    <property type="entry name" value="Periplasmic binding protein-like II"/>
    <property type="match status" value="1"/>
</dbReference>
<dbReference type="InterPro" id="IPR000914">
    <property type="entry name" value="SBP_5_dom"/>
</dbReference>
<feature type="domain" description="Solute-binding protein family 5" evidence="1">
    <location>
        <begin position="6"/>
        <end position="291"/>
    </location>
</feature>
<protein>
    <submittedName>
        <fullName evidence="2">Unannotated protein</fullName>
    </submittedName>
</protein>
<organism evidence="2">
    <name type="scientific">freshwater metagenome</name>
    <dbReference type="NCBI Taxonomy" id="449393"/>
    <lineage>
        <taxon>unclassified sequences</taxon>
        <taxon>metagenomes</taxon>
        <taxon>ecological metagenomes</taxon>
    </lineage>
</organism>
<accession>A0A6J7EP44</accession>
<dbReference type="GO" id="GO:0015833">
    <property type="term" value="P:peptide transport"/>
    <property type="evidence" value="ECO:0007669"/>
    <property type="project" value="TreeGrafter"/>
</dbReference>
<dbReference type="InterPro" id="IPR039424">
    <property type="entry name" value="SBP_5"/>
</dbReference>
<dbReference type="PANTHER" id="PTHR30290">
    <property type="entry name" value="PERIPLASMIC BINDING COMPONENT OF ABC TRANSPORTER"/>
    <property type="match status" value="1"/>
</dbReference>
<dbReference type="SUPFAM" id="SSF53850">
    <property type="entry name" value="Periplasmic binding protein-like II"/>
    <property type="match status" value="1"/>
</dbReference>
<dbReference type="Pfam" id="PF00496">
    <property type="entry name" value="SBP_bac_5"/>
    <property type="match status" value="1"/>
</dbReference>
<gene>
    <name evidence="2" type="ORF">UFOPK3417_01451</name>
</gene>
<evidence type="ECO:0000313" key="2">
    <source>
        <dbReference type="EMBL" id="CAB4881919.1"/>
    </source>
</evidence>
<dbReference type="EMBL" id="CAFBLR010000159">
    <property type="protein sequence ID" value="CAB4881919.1"/>
    <property type="molecule type" value="Genomic_DNA"/>
</dbReference>